<feature type="non-terminal residue" evidence="1">
    <location>
        <position position="1"/>
    </location>
</feature>
<dbReference type="SUPFAM" id="SSF56784">
    <property type="entry name" value="HAD-like"/>
    <property type="match status" value="1"/>
</dbReference>
<gene>
    <name evidence="1" type="ORF">EVA_10332</name>
</gene>
<accession>J9CN99</accession>
<dbReference type="PROSITE" id="PS01229">
    <property type="entry name" value="COF_2"/>
    <property type="match status" value="1"/>
</dbReference>
<dbReference type="InterPro" id="IPR036412">
    <property type="entry name" value="HAD-like_sf"/>
</dbReference>
<dbReference type="Gene3D" id="3.30.1240.10">
    <property type="match status" value="1"/>
</dbReference>
<protein>
    <submittedName>
        <fullName evidence="1">Cof-like hydrolase</fullName>
    </submittedName>
</protein>
<dbReference type="GO" id="GO:0016791">
    <property type="term" value="F:phosphatase activity"/>
    <property type="evidence" value="ECO:0007669"/>
    <property type="project" value="TreeGrafter"/>
</dbReference>
<dbReference type="Pfam" id="PF08282">
    <property type="entry name" value="Hydrolase_3"/>
    <property type="match status" value="1"/>
</dbReference>
<name>J9CN99_9ZZZZ</name>
<dbReference type="GO" id="GO:0005829">
    <property type="term" value="C:cytosol"/>
    <property type="evidence" value="ECO:0007669"/>
    <property type="project" value="TreeGrafter"/>
</dbReference>
<dbReference type="GO" id="GO:0000287">
    <property type="term" value="F:magnesium ion binding"/>
    <property type="evidence" value="ECO:0007669"/>
    <property type="project" value="TreeGrafter"/>
</dbReference>
<comment type="caution">
    <text evidence="1">The sequence shown here is derived from an EMBL/GenBank/DDBJ whole genome shotgun (WGS) entry which is preliminary data.</text>
</comment>
<dbReference type="Gene3D" id="3.40.50.1000">
    <property type="entry name" value="HAD superfamily/HAD-like"/>
    <property type="match status" value="1"/>
</dbReference>
<evidence type="ECO:0000313" key="1">
    <source>
        <dbReference type="EMBL" id="EJX01561.1"/>
    </source>
</evidence>
<dbReference type="PANTHER" id="PTHR10000:SF25">
    <property type="entry name" value="PHOSPHATASE YKRA-RELATED"/>
    <property type="match status" value="1"/>
</dbReference>
<proteinExistence type="predicted"/>
<keyword evidence="1" id="KW-0378">Hydrolase</keyword>
<dbReference type="EMBL" id="AMCI01002906">
    <property type="protein sequence ID" value="EJX01561.1"/>
    <property type="molecule type" value="Genomic_DNA"/>
</dbReference>
<dbReference type="PANTHER" id="PTHR10000">
    <property type="entry name" value="PHOSPHOSERINE PHOSPHATASE"/>
    <property type="match status" value="1"/>
</dbReference>
<reference evidence="1" key="1">
    <citation type="journal article" date="2012" name="PLoS ONE">
        <title>Gene sets for utilization of primary and secondary nutrition supplies in the distal gut of endangered iberian lynx.</title>
        <authorList>
            <person name="Alcaide M."/>
            <person name="Messina E."/>
            <person name="Richter M."/>
            <person name="Bargiela R."/>
            <person name="Peplies J."/>
            <person name="Huws S.A."/>
            <person name="Newbold C.J."/>
            <person name="Golyshin P.N."/>
            <person name="Simon M.A."/>
            <person name="Lopez G."/>
            <person name="Yakimov M.M."/>
            <person name="Ferrer M."/>
        </authorList>
    </citation>
    <scope>NUCLEOTIDE SEQUENCE</scope>
</reference>
<sequence>HDICACCPDDRIRKIFYEHLKVTAPIPDTPIDEAIQDKAVFQLTPFITIEEENIIAPHITHCEIGRWHPAFADVTAIGNTKQHGIDVIIHHFNLDLKDTVAFGDGGNDISMLKHAGIGIAMGNAQNDVKAVANYTTSSVDEDGIAHAIQAILKEEWR</sequence>
<dbReference type="AlphaFoldDB" id="J9CN99"/>
<dbReference type="InterPro" id="IPR023214">
    <property type="entry name" value="HAD_sf"/>
</dbReference>
<organism evidence="1">
    <name type="scientific">gut metagenome</name>
    <dbReference type="NCBI Taxonomy" id="749906"/>
    <lineage>
        <taxon>unclassified sequences</taxon>
        <taxon>metagenomes</taxon>
        <taxon>organismal metagenomes</taxon>
    </lineage>
</organism>